<proteinExistence type="predicted"/>
<evidence type="ECO:0000313" key="1">
    <source>
        <dbReference type="EMBL" id="GLX67148.1"/>
    </source>
</evidence>
<keyword evidence="2" id="KW-1185">Reference proteome</keyword>
<accession>A0ABQ6GA76</accession>
<reference evidence="1 2" key="1">
    <citation type="submission" date="2023-03" db="EMBL/GenBank/DDBJ databases">
        <title>Draft genome sequence of the bacteria which degrade cell wall of Tricholomamatutake.</title>
        <authorList>
            <person name="Konishi Y."/>
            <person name="Fukuta Y."/>
            <person name="Shirasaka N."/>
        </authorList>
    </citation>
    <scope>NUCLEOTIDE SEQUENCE [LARGE SCALE GENOMIC DNA]</scope>
    <source>
        <strain evidence="2">mu1</strain>
    </source>
</reference>
<organism evidence="1 2">
    <name type="scientific">Paenibacillus glycanilyticus</name>
    <dbReference type="NCBI Taxonomy" id="126569"/>
    <lineage>
        <taxon>Bacteria</taxon>
        <taxon>Bacillati</taxon>
        <taxon>Bacillota</taxon>
        <taxon>Bacilli</taxon>
        <taxon>Bacillales</taxon>
        <taxon>Paenibacillaceae</taxon>
        <taxon>Paenibacillus</taxon>
    </lineage>
</organism>
<comment type="caution">
    <text evidence="1">The sequence shown here is derived from an EMBL/GenBank/DDBJ whole genome shotgun (WGS) entry which is preliminary data.</text>
</comment>
<gene>
    <name evidence="1" type="ORF">MU1_14920</name>
</gene>
<dbReference type="Proteomes" id="UP001157114">
    <property type="component" value="Unassembled WGS sequence"/>
</dbReference>
<sequence>MLARQYAVFLWNIVVRVDLPTYVSLAMLHELQHISLNLAKAQIILHGMQDMSWFGTLLGNY</sequence>
<name>A0ABQ6GA76_9BACL</name>
<evidence type="ECO:0000313" key="2">
    <source>
        <dbReference type="Proteomes" id="UP001157114"/>
    </source>
</evidence>
<dbReference type="EMBL" id="BSSQ01000005">
    <property type="protein sequence ID" value="GLX67148.1"/>
    <property type="molecule type" value="Genomic_DNA"/>
</dbReference>
<protein>
    <submittedName>
        <fullName evidence="1">Uncharacterized protein</fullName>
    </submittedName>
</protein>